<sequence>MESTPARVEPSAEGGQNITNTQPPEPERKSLGIRFWLAFWAIAFTNLAASFDSTTLSVALPIIATDLGGSTTEAFWAGTSYLLACTILMLIWVTLSDAFGRRPIMLIALLVFTVGAIVCAVSHNWPAMLAGRTIQGLGGGGLIALTTVLITDLVPLRDRARFYALVSVIWALGSATGPIIGGALAQSGSWRWIFWINLPIVAVGVVGIGFFLRLSRRSRSFSEKLRLFDYTGSFLFIASITAFLIPVTWGGVQYAWSSWHTIVPLILGAAGLLAFVLYEFWIARSAAVTKRPLLIPPEVLPNWTVGILYAGSTFHGLILYSLVYYMPEYFQSVKGYSPVIAGVAALPQTVTVVPCAIMVGVVVGFTGRYRWAVWVGWLLTCFGVGLLILLESNTTVVQWIFLEAVSGLGIGLLFPSIALAIQSSVPQRQVSMAATLVLFFRSMGQAIGVAIGGVILDNQLQKHMSDTVAKGAANESQAQSLNAVTLVEILKKLPADSSEASMIRQALVESFQVIWMVMCGFAGLNLILNIFIKEFDMNQNHETEQGFMHEVPENNPSIKADRN</sequence>
<feature type="transmembrane region" description="Helical" evidence="6">
    <location>
        <begin position="162"/>
        <end position="186"/>
    </location>
</feature>
<evidence type="ECO:0000256" key="5">
    <source>
        <dbReference type="SAM" id="MobiDB-lite"/>
    </source>
</evidence>
<feature type="transmembrane region" description="Helical" evidence="6">
    <location>
        <begin position="35"/>
        <end position="63"/>
    </location>
</feature>
<dbReference type="Pfam" id="PF07690">
    <property type="entry name" value="MFS_1"/>
    <property type="match status" value="1"/>
</dbReference>
<evidence type="ECO:0000256" key="3">
    <source>
        <dbReference type="ARBA" id="ARBA00022989"/>
    </source>
</evidence>
<dbReference type="GO" id="GO:0022857">
    <property type="term" value="F:transmembrane transporter activity"/>
    <property type="evidence" value="ECO:0007669"/>
    <property type="project" value="InterPro"/>
</dbReference>
<dbReference type="Gene3D" id="1.20.1720.10">
    <property type="entry name" value="Multidrug resistance protein D"/>
    <property type="match status" value="1"/>
</dbReference>
<feature type="transmembrane region" description="Helical" evidence="6">
    <location>
        <begin position="433"/>
        <end position="456"/>
    </location>
</feature>
<feature type="transmembrane region" description="Helical" evidence="6">
    <location>
        <begin position="371"/>
        <end position="390"/>
    </location>
</feature>
<feature type="domain" description="Major facilitator superfamily (MFS) profile" evidence="7">
    <location>
        <begin position="38"/>
        <end position="537"/>
    </location>
</feature>
<comment type="caution">
    <text evidence="8">The sequence shown here is derived from an EMBL/GenBank/DDBJ whole genome shotgun (WGS) entry which is preliminary data.</text>
</comment>
<keyword evidence="9" id="KW-1185">Reference proteome</keyword>
<evidence type="ECO:0000313" key="8">
    <source>
        <dbReference type="EMBL" id="CAG8908534.1"/>
    </source>
</evidence>
<dbReference type="InterPro" id="IPR011701">
    <property type="entry name" value="MFS"/>
</dbReference>
<evidence type="ECO:0000256" key="6">
    <source>
        <dbReference type="SAM" id="Phobius"/>
    </source>
</evidence>
<dbReference type="Proteomes" id="UP001154252">
    <property type="component" value="Unassembled WGS sequence"/>
</dbReference>
<feature type="transmembrane region" description="Helical" evidence="6">
    <location>
        <begin position="262"/>
        <end position="282"/>
    </location>
</feature>
<feature type="transmembrane region" description="Helical" evidence="6">
    <location>
        <begin position="303"/>
        <end position="327"/>
    </location>
</feature>
<evidence type="ECO:0000256" key="4">
    <source>
        <dbReference type="ARBA" id="ARBA00023136"/>
    </source>
</evidence>
<protein>
    <recommendedName>
        <fullName evidence="7">Major facilitator superfamily (MFS) profile domain-containing protein</fullName>
    </recommendedName>
</protein>
<dbReference type="OrthoDB" id="10021397at2759"/>
<dbReference type="GO" id="GO:0005886">
    <property type="term" value="C:plasma membrane"/>
    <property type="evidence" value="ECO:0007669"/>
    <property type="project" value="TreeGrafter"/>
</dbReference>
<dbReference type="SUPFAM" id="SSF103473">
    <property type="entry name" value="MFS general substrate transporter"/>
    <property type="match status" value="2"/>
</dbReference>
<feature type="transmembrane region" description="Helical" evidence="6">
    <location>
        <begin position="513"/>
        <end position="532"/>
    </location>
</feature>
<feature type="transmembrane region" description="Helical" evidence="6">
    <location>
        <begin position="233"/>
        <end position="256"/>
    </location>
</feature>
<feature type="transmembrane region" description="Helical" evidence="6">
    <location>
        <begin position="104"/>
        <end position="123"/>
    </location>
</feature>
<name>A0A9W4P812_9EURO</name>
<dbReference type="Gene3D" id="1.20.1250.20">
    <property type="entry name" value="MFS general substrate transporter like domains"/>
    <property type="match status" value="1"/>
</dbReference>
<dbReference type="PROSITE" id="PS50850">
    <property type="entry name" value="MFS"/>
    <property type="match status" value="1"/>
</dbReference>
<dbReference type="PRINTS" id="PR01036">
    <property type="entry name" value="TCRTETB"/>
</dbReference>
<dbReference type="PANTHER" id="PTHR23501">
    <property type="entry name" value="MAJOR FACILITATOR SUPERFAMILY"/>
    <property type="match status" value="1"/>
</dbReference>
<feature type="transmembrane region" description="Helical" evidence="6">
    <location>
        <begin position="75"/>
        <end position="95"/>
    </location>
</feature>
<dbReference type="InterPro" id="IPR020846">
    <property type="entry name" value="MFS_dom"/>
</dbReference>
<evidence type="ECO:0000259" key="7">
    <source>
        <dbReference type="PROSITE" id="PS50850"/>
    </source>
</evidence>
<feature type="transmembrane region" description="Helical" evidence="6">
    <location>
        <begin position="339"/>
        <end position="364"/>
    </location>
</feature>
<keyword evidence="2 6" id="KW-0812">Transmembrane</keyword>
<feature type="transmembrane region" description="Helical" evidence="6">
    <location>
        <begin position="129"/>
        <end position="150"/>
    </location>
</feature>
<dbReference type="EMBL" id="CAJVRC010000894">
    <property type="protein sequence ID" value="CAG8908534.1"/>
    <property type="molecule type" value="Genomic_DNA"/>
</dbReference>
<dbReference type="PANTHER" id="PTHR23501:SF59">
    <property type="entry name" value="MAJOR FACILITATOR SUPERFAMILY (MFS) PROFILE DOMAIN-CONTAINING PROTEIN-RELATED"/>
    <property type="match status" value="1"/>
</dbReference>
<dbReference type="InterPro" id="IPR036259">
    <property type="entry name" value="MFS_trans_sf"/>
</dbReference>
<comment type="subcellular location">
    <subcellularLocation>
        <location evidence="1">Membrane</location>
        <topology evidence="1">Multi-pass membrane protein</topology>
    </subcellularLocation>
</comment>
<keyword evidence="3 6" id="KW-1133">Transmembrane helix</keyword>
<evidence type="ECO:0000256" key="1">
    <source>
        <dbReference type="ARBA" id="ARBA00004141"/>
    </source>
</evidence>
<evidence type="ECO:0000256" key="2">
    <source>
        <dbReference type="ARBA" id="ARBA00022692"/>
    </source>
</evidence>
<proteinExistence type="predicted"/>
<feature type="region of interest" description="Disordered" evidence="5">
    <location>
        <begin position="1"/>
        <end position="26"/>
    </location>
</feature>
<keyword evidence="4 6" id="KW-0472">Membrane</keyword>
<organism evidence="8 9">
    <name type="scientific">Penicillium egyptiacum</name>
    <dbReference type="NCBI Taxonomy" id="1303716"/>
    <lineage>
        <taxon>Eukaryota</taxon>
        <taxon>Fungi</taxon>
        <taxon>Dikarya</taxon>
        <taxon>Ascomycota</taxon>
        <taxon>Pezizomycotina</taxon>
        <taxon>Eurotiomycetes</taxon>
        <taxon>Eurotiomycetidae</taxon>
        <taxon>Eurotiales</taxon>
        <taxon>Aspergillaceae</taxon>
        <taxon>Penicillium</taxon>
    </lineage>
</organism>
<dbReference type="AlphaFoldDB" id="A0A9W4P812"/>
<accession>A0A9W4P812</accession>
<feature type="transmembrane region" description="Helical" evidence="6">
    <location>
        <begin position="192"/>
        <end position="212"/>
    </location>
</feature>
<reference evidence="8" key="1">
    <citation type="submission" date="2021-07" db="EMBL/GenBank/DDBJ databases">
        <authorList>
            <person name="Branca A.L. A."/>
        </authorList>
    </citation>
    <scope>NUCLEOTIDE SEQUENCE</scope>
</reference>
<gene>
    <name evidence="8" type="ORF">PEGY_LOCUS9305</name>
</gene>
<evidence type="ECO:0000313" key="9">
    <source>
        <dbReference type="Proteomes" id="UP001154252"/>
    </source>
</evidence>
<feature type="transmembrane region" description="Helical" evidence="6">
    <location>
        <begin position="396"/>
        <end position="421"/>
    </location>
</feature>